<sequence length="153" mass="16597">MKRVLTLAVLAATFAGGLAGCATGRISDDERLALYRAHAGAPVRDFQYFNSLNGWTNLGDDALAVWTKPGTAYLLEFAGPCNDLDYAPAISITNMMGRVSAKFDDVIVIGGANSIRLPCRIQTIRPLDVKALKVSEQQLREAKVEERAQQQGK</sequence>
<dbReference type="RefSeq" id="WP_057645028.1">
    <property type="nucleotide sequence ID" value="NZ_LLXU01000056.1"/>
</dbReference>
<organism evidence="2 3">
    <name type="scientific">Stenotrophomonas panacihumi</name>
    <dbReference type="NCBI Taxonomy" id="676599"/>
    <lineage>
        <taxon>Bacteria</taxon>
        <taxon>Pseudomonadati</taxon>
        <taxon>Pseudomonadota</taxon>
        <taxon>Gammaproteobacteria</taxon>
        <taxon>Lysobacterales</taxon>
        <taxon>Lysobacteraceae</taxon>
        <taxon>Stenotrophomonas</taxon>
    </lineage>
</organism>
<dbReference type="Proteomes" id="UP000051802">
    <property type="component" value="Unassembled WGS sequence"/>
</dbReference>
<dbReference type="Pfam" id="PF20101">
    <property type="entry name" value="DUF6491"/>
    <property type="match status" value="1"/>
</dbReference>
<dbReference type="InterPro" id="IPR045500">
    <property type="entry name" value="DUF6491"/>
</dbReference>
<keyword evidence="1" id="KW-0732">Signal</keyword>
<dbReference type="EMBL" id="LLXU01000056">
    <property type="protein sequence ID" value="KRG46338.1"/>
    <property type="molecule type" value="Genomic_DNA"/>
</dbReference>
<proteinExistence type="predicted"/>
<gene>
    <name evidence="2" type="ORF">ARC20_05650</name>
</gene>
<comment type="caution">
    <text evidence="2">The sequence shown here is derived from an EMBL/GenBank/DDBJ whole genome shotgun (WGS) entry which is preliminary data.</text>
</comment>
<dbReference type="PROSITE" id="PS51257">
    <property type="entry name" value="PROKAR_LIPOPROTEIN"/>
    <property type="match status" value="1"/>
</dbReference>
<protein>
    <recommendedName>
        <fullName evidence="4">Lipoprotein</fullName>
    </recommendedName>
</protein>
<feature type="signal peptide" evidence="1">
    <location>
        <begin position="1"/>
        <end position="19"/>
    </location>
</feature>
<feature type="chain" id="PRO_5006391399" description="Lipoprotein" evidence="1">
    <location>
        <begin position="20"/>
        <end position="153"/>
    </location>
</feature>
<name>A0A0R0AVA2_9GAMM</name>
<accession>A0A0R0AVA2</accession>
<dbReference type="AlphaFoldDB" id="A0A0R0AVA2"/>
<keyword evidence="3" id="KW-1185">Reference proteome</keyword>
<evidence type="ECO:0000313" key="3">
    <source>
        <dbReference type="Proteomes" id="UP000051802"/>
    </source>
</evidence>
<evidence type="ECO:0000256" key="1">
    <source>
        <dbReference type="SAM" id="SignalP"/>
    </source>
</evidence>
<dbReference type="OrthoDB" id="6047015at2"/>
<evidence type="ECO:0008006" key="4">
    <source>
        <dbReference type="Google" id="ProtNLM"/>
    </source>
</evidence>
<evidence type="ECO:0000313" key="2">
    <source>
        <dbReference type="EMBL" id="KRG46338.1"/>
    </source>
</evidence>
<reference evidence="2 3" key="1">
    <citation type="submission" date="2015-10" db="EMBL/GenBank/DDBJ databases">
        <title>Genome sequencing and analysis of members of genus Stenotrophomonas.</title>
        <authorList>
            <person name="Patil P.P."/>
            <person name="Midha S."/>
            <person name="Patil P.B."/>
        </authorList>
    </citation>
    <scope>NUCLEOTIDE SEQUENCE [LARGE SCALE GENOMIC DNA]</scope>
    <source>
        <strain evidence="2 3">JCM 16536</strain>
    </source>
</reference>